<reference evidence="2 3" key="1">
    <citation type="submission" date="2017-02" db="EMBL/GenBank/DDBJ databases">
        <authorList>
            <person name="Peterson S.W."/>
        </authorList>
    </citation>
    <scope>NUCLEOTIDE SEQUENCE [LARGE SCALE GENOMIC DNA]</scope>
    <source>
        <strain evidence="2 3">LSP_Lj1</strain>
    </source>
</reference>
<protein>
    <submittedName>
        <fullName evidence="2">Mobile element protein</fullName>
    </submittedName>
</protein>
<feature type="region of interest" description="Disordered" evidence="1">
    <location>
        <begin position="75"/>
        <end position="101"/>
    </location>
</feature>
<sequence length="101" mass="10900">MANSPAPALGLREGDRERLESLTRSRTAEAGAVMRARIVLAAADGVANDRIAEQLAVSKNTVLTWRRRYAGMAGLADAPRSGRPRQLDMTRLPGSRGSTKR</sequence>
<organism evidence="2 3">
    <name type="scientific">Luteococcus japonicus LSP_Lj1</name>
    <dbReference type="NCBI Taxonomy" id="1255658"/>
    <lineage>
        <taxon>Bacteria</taxon>
        <taxon>Bacillati</taxon>
        <taxon>Actinomycetota</taxon>
        <taxon>Actinomycetes</taxon>
        <taxon>Propionibacteriales</taxon>
        <taxon>Propionibacteriaceae</taxon>
        <taxon>Luteococcus</taxon>
    </lineage>
</organism>
<dbReference type="InterPro" id="IPR009057">
    <property type="entry name" value="Homeodomain-like_sf"/>
</dbReference>
<feature type="region of interest" description="Disordered" evidence="1">
    <location>
        <begin position="1"/>
        <end position="24"/>
    </location>
</feature>
<name>A0A1R4K2E5_9ACTN</name>
<evidence type="ECO:0000313" key="2">
    <source>
        <dbReference type="EMBL" id="SJN38203.1"/>
    </source>
</evidence>
<feature type="compositionally biased region" description="Basic and acidic residues" evidence="1">
    <location>
        <begin position="12"/>
        <end position="24"/>
    </location>
</feature>
<dbReference type="EMBL" id="FUKQ01000041">
    <property type="protein sequence ID" value="SJN38203.1"/>
    <property type="molecule type" value="Genomic_DNA"/>
</dbReference>
<dbReference type="OrthoDB" id="2375382at2"/>
<gene>
    <name evidence="2" type="ORF">FM114_10835</name>
</gene>
<accession>A0A1R4K2E5</accession>
<dbReference type="Proteomes" id="UP000188342">
    <property type="component" value="Unassembled WGS sequence"/>
</dbReference>
<dbReference type="Pfam" id="PF13551">
    <property type="entry name" value="HTH_29"/>
    <property type="match status" value="1"/>
</dbReference>
<dbReference type="AlphaFoldDB" id="A0A1R4K2E5"/>
<evidence type="ECO:0000313" key="3">
    <source>
        <dbReference type="Proteomes" id="UP000188342"/>
    </source>
</evidence>
<keyword evidence="3" id="KW-1185">Reference proteome</keyword>
<proteinExistence type="predicted"/>
<dbReference type="SUPFAM" id="SSF46689">
    <property type="entry name" value="Homeodomain-like"/>
    <property type="match status" value="1"/>
</dbReference>
<dbReference type="RefSeq" id="WP_094765177.1">
    <property type="nucleotide sequence ID" value="NZ_FUKQ01000041.1"/>
</dbReference>
<evidence type="ECO:0000256" key="1">
    <source>
        <dbReference type="SAM" id="MobiDB-lite"/>
    </source>
</evidence>